<comment type="caution">
    <text evidence="1">The sequence shown here is derived from an EMBL/GenBank/DDBJ whole genome shotgun (WGS) entry which is preliminary data.</text>
</comment>
<protein>
    <submittedName>
        <fullName evidence="1">Uncharacterized protein</fullName>
    </submittedName>
</protein>
<keyword evidence="2" id="KW-1185">Reference proteome</keyword>
<reference evidence="1 2" key="1">
    <citation type="journal article" date="2020" name="ISME J.">
        <title>Comparative genomics reveals insights into cyanobacterial evolution and habitat adaptation.</title>
        <authorList>
            <person name="Chen M.Y."/>
            <person name="Teng W.K."/>
            <person name="Zhao L."/>
            <person name="Hu C.X."/>
            <person name="Zhou Y.K."/>
            <person name="Han B.P."/>
            <person name="Song L.R."/>
            <person name="Shu W.S."/>
        </authorList>
    </citation>
    <scope>NUCLEOTIDE SEQUENCE [LARGE SCALE GENOMIC DNA]</scope>
    <source>
        <strain evidence="1 2">FACHB-288</strain>
    </source>
</reference>
<dbReference type="RefSeq" id="WP_096645363.1">
    <property type="nucleotide sequence ID" value="NZ_CAWPNO010000104.1"/>
</dbReference>
<proteinExistence type="predicted"/>
<evidence type="ECO:0000313" key="2">
    <source>
        <dbReference type="Proteomes" id="UP000658514"/>
    </source>
</evidence>
<name>A0ABR8AIK6_9CYAN</name>
<evidence type="ECO:0000313" key="1">
    <source>
        <dbReference type="EMBL" id="MBD2199801.1"/>
    </source>
</evidence>
<organism evidence="1 2">
    <name type="scientific">Calothrix parietina FACHB-288</name>
    <dbReference type="NCBI Taxonomy" id="2692896"/>
    <lineage>
        <taxon>Bacteria</taxon>
        <taxon>Bacillati</taxon>
        <taxon>Cyanobacteriota</taxon>
        <taxon>Cyanophyceae</taxon>
        <taxon>Nostocales</taxon>
        <taxon>Calotrichaceae</taxon>
        <taxon>Calothrix</taxon>
    </lineage>
</organism>
<dbReference type="Proteomes" id="UP000658514">
    <property type="component" value="Unassembled WGS sequence"/>
</dbReference>
<dbReference type="EMBL" id="JACJQH010000068">
    <property type="protein sequence ID" value="MBD2199801.1"/>
    <property type="molecule type" value="Genomic_DNA"/>
</dbReference>
<sequence>MERIIRLNAVETSNQGENLGMKRYDFHPQKYLTPQKVSTLSIDCSAVAIATPTVTVLEKYWYQASNFIEDKF</sequence>
<accession>A0ABR8AIK6</accession>
<gene>
    <name evidence="1" type="ORF">H6G24_30740</name>
</gene>